<feature type="domain" description="DUF7483" evidence="3">
    <location>
        <begin position="612"/>
        <end position="728"/>
    </location>
</feature>
<dbReference type="Gene3D" id="2.60.120.200">
    <property type="match status" value="1"/>
</dbReference>
<evidence type="ECO:0000259" key="2">
    <source>
        <dbReference type="Pfam" id="PF00622"/>
    </source>
</evidence>
<evidence type="ECO:0000313" key="5">
    <source>
        <dbReference type="Proteomes" id="UP000504913"/>
    </source>
</evidence>
<dbReference type="GeneID" id="55412251"/>
<reference evidence="4 5" key="1">
    <citation type="journal article" date="2013" name="PLoS Genet.">
        <title>Expanding the Marine Virosphere Using Metagenomics.</title>
        <authorList>
            <person name="Mizuno C.M."/>
            <person name="Rodriguez-Valera F."/>
            <person name="Kimes N.E."/>
            <person name="Ghai R."/>
        </authorList>
    </citation>
    <scope>NUCLEOTIDE SEQUENCE [LARGE SCALE GENOMIC DNA]</scope>
    <source>
        <strain evidence="4">UvMED-CGR-C79-MedDCM-OCT-S37-C6</strain>
    </source>
</reference>
<evidence type="ECO:0000313" key="4">
    <source>
        <dbReference type="EMBL" id="BAQ94345.1"/>
    </source>
</evidence>
<dbReference type="SUPFAM" id="SSF49899">
    <property type="entry name" value="Concanavalin A-like lectins/glucanases"/>
    <property type="match status" value="2"/>
</dbReference>
<dbReference type="Pfam" id="PF00622">
    <property type="entry name" value="SPRY"/>
    <property type="match status" value="1"/>
</dbReference>
<feature type="region of interest" description="Disordered" evidence="1">
    <location>
        <begin position="716"/>
        <end position="737"/>
    </location>
</feature>
<keyword evidence="5" id="KW-1185">Reference proteome</keyword>
<proteinExistence type="predicted"/>
<dbReference type="RefSeq" id="YP_009777601.1">
    <property type="nucleotide sequence ID" value="NC_047700.1"/>
</dbReference>
<organism evidence="4 5">
    <name type="scientific">uncultured phage_MedDCM-OCT-S37-C6</name>
    <dbReference type="NCBI Taxonomy" id="2740804"/>
    <lineage>
        <taxon>Viruses</taxon>
        <taxon>Duplodnaviria</taxon>
        <taxon>Heunggongvirae</taxon>
        <taxon>Uroviricota</taxon>
        <taxon>Caudoviricetes</taxon>
        <taxon>Autographivirales</taxon>
        <taxon>Oinezvirus</taxon>
        <taxon>Oinezvirus S37C6</taxon>
    </lineage>
</organism>
<feature type="domain" description="DUF7483" evidence="3">
    <location>
        <begin position="1009"/>
        <end position="1224"/>
    </location>
</feature>
<dbReference type="EMBL" id="AP013546">
    <property type="protein sequence ID" value="BAQ94345.1"/>
    <property type="molecule type" value="Genomic_DNA"/>
</dbReference>
<accession>A0A6S4P9Z3</accession>
<protein>
    <submittedName>
        <fullName evidence="4">Fiber protein</fullName>
    </submittedName>
</protein>
<dbReference type="Pfam" id="PF24299">
    <property type="entry name" value="DUF7483"/>
    <property type="match status" value="2"/>
</dbReference>
<dbReference type="Gene3D" id="2.60.120.920">
    <property type="match status" value="1"/>
</dbReference>
<dbReference type="KEGG" id="vg:55412251"/>
<dbReference type="Proteomes" id="UP000504913">
    <property type="component" value="Segment"/>
</dbReference>
<dbReference type="InterPro" id="IPR013320">
    <property type="entry name" value="ConA-like_dom_sf"/>
</dbReference>
<dbReference type="InterPro" id="IPR043136">
    <property type="entry name" value="B30.2/SPRY_sf"/>
</dbReference>
<sequence>MPIFNNILAGAAGQSGGGGFVIEKSLRFKGDADASLTRTPTTAGSQSAFTLSTWVKRSLSTTYEYLMWTTTSFYINFTAGDVLEIALYAPDGSSWAVIATSQAKFRDPSAWYHIVVSVDSSAGTTNADRLKLWVNGVESPLTYTVYWGGLITGNISDVNTTIQHEIGARNAYPCDFYLADYYWIDGQALAATDFGEYDDNGVWQPKKFAGTHGTNGFHLDFSDDSTQAALGTDSSGNNNTWLVHNLTHTGTIYQNNGSITVNNGRTDSAGSFANVFNGTVNANAANAYGFLSGAMDFTWILDTPLSFSSQLRVWTGFAGGTVYLNDDTTGVSSVNNGYTTLATSAGTLSKIRFTVGSGGGWWAGVLFDGNLLTSGNPPDFDSLIDTPTNYEADSGNNGGNYAVWNPLTLRTYNSSTASLSNGNLNFDISTTGYASVVSTVATGTSGKYYCEISFSGSRPTSVNIDYIGVVPVSSYNTFDSSSNESDLMRALNALSITASTTKVQQCKGTGSNNPNTDWVNSAGIDADDVVGIGIDCDTNTLTFYKNGTSLGTYPHSLESGTSYLVFITDWGNTGTQVSSFILNAGQRPFAYTPPTGYKSLCTTNLDDPLIADSSTAFNVALWTGNGSTQSVTTGISPDLVWIKSRSFATDHALFDTVRGATKRLRSNQTNAENTDANTLTVFNSDGFSLGSSSAVNLNNGTFAAWAWDGGDLVSNSTSSHNQSQTWSNGWTGNSGSSGRVPTNAFDGDLTTLAFPGNNSANEYVEYSFTAIPVNTSLEFYLSFDSGGAQRGQLWVNDTNVTSSLGSGNAQWFTVTGQSTLSKIKILTTATNYYVNLHAVRVDGKILIDPGVIPAGGLNSSFYNTSDTWSDDLSSPQGAYGSSSVANAFDGSLTVGFEAGNPSGNYSTIRFQPASAITVNSSLRIHVFDLNNANVAYQYRVNDGSWTSWPGTSSPYRIWRDLGFTGTLNSFEYRSSTNSSYKPTLYAVEIDGKMLINSGTSLSGLTQYPSIASTVRANPSAGFSIVSYAGSSSAATVGHGLNAKPSLVIVKNRTTASNWPTWHEGLGDGTKYLSLHDDGGENTSSAYWNSTEPTSTTVSLGTTTGVNEPGGVHIAYCFAPVEGYSAFGTYLGNLDANGSFAFCGFAPALVVVKASSASGNWYAYDRARGQTNPNDNELYWNLDSQEYTINRDIDFLSNGFKIRTNDSGFNASGVTYIWMAWAESPFKTSRAR</sequence>
<dbReference type="InterPro" id="IPR003877">
    <property type="entry name" value="SPRY_dom"/>
</dbReference>
<feature type="domain" description="SPRY" evidence="2">
    <location>
        <begin position="500"/>
        <end position="574"/>
    </location>
</feature>
<evidence type="ECO:0000256" key="1">
    <source>
        <dbReference type="SAM" id="MobiDB-lite"/>
    </source>
</evidence>
<dbReference type="InterPro" id="IPR055906">
    <property type="entry name" value="DUF7483"/>
</dbReference>
<name>A0A6S4P9Z3_9CAUD</name>
<evidence type="ECO:0000259" key="3">
    <source>
        <dbReference type="Pfam" id="PF24299"/>
    </source>
</evidence>